<evidence type="ECO:0000256" key="1">
    <source>
        <dbReference type="ARBA" id="ARBA00004651"/>
    </source>
</evidence>
<evidence type="ECO:0000256" key="8">
    <source>
        <dbReference type="ARBA" id="ARBA00023136"/>
    </source>
</evidence>
<feature type="transmembrane region" description="Helical" evidence="9">
    <location>
        <begin position="112"/>
        <end position="132"/>
    </location>
</feature>
<evidence type="ECO:0000313" key="11">
    <source>
        <dbReference type="Proteomes" id="UP000005947"/>
    </source>
</evidence>
<feature type="transmembrane region" description="Helical" evidence="9">
    <location>
        <begin position="175"/>
        <end position="197"/>
    </location>
</feature>
<feature type="transmembrane region" description="Helical" evidence="9">
    <location>
        <begin position="463"/>
        <end position="481"/>
    </location>
</feature>
<dbReference type="Pfam" id="PF05525">
    <property type="entry name" value="Branch_AA_trans"/>
    <property type="match status" value="2"/>
</dbReference>
<dbReference type="GO" id="GO:0005886">
    <property type="term" value="C:plasma membrane"/>
    <property type="evidence" value="ECO:0007669"/>
    <property type="project" value="UniProtKB-SubCell"/>
</dbReference>
<feature type="transmembrane region" description="Helical" evidence="9">
    <location>
        <begin position="328"/>
        <end position="352"/>
    </location>
</feature>
<evidence type="ECO:0000256" key="7">
    <source>
        <dbReference type="ARBA" id="ARBA00022989"/>
    </source>
</evidence>
<dbReference type="GO" id="GO:0005304">
    <property type="term" value="F:L-valine transmembrane transporter activity"/>
    <property type="evidence" value="ECO:0007669"/>
    <property type="project" value="TreeGrafter"/>
</dbReference>
<dbReference type="GeneID" id="93210552"/>
<keyword evidence="6" id="KW-0029">Amino-acid transport</keyword>
<keyword evidence="7 9" id="KW-1133">Transmembrane helix</keyword>
<comment type="similarity">
    <text evidence="2">Belongs to the branched chain amino acid transporter family.</text>
</comment>
<dbReference type="PANTHER" id="PTHR30588">
    <property type="entry name" value="BRANCHED-CHAIN AMINO ACID TRANSPORT SYSTEM 2 CARRIER PROTEIN"/>
    <property type="match status" value="1"/>
</dbReference>
<feature type="transmembrane region" description="Helical" evidence="9">
    <location>
        <begin position="144"/>
        <end position="163"/>
    </location>
</feature>
<organism evidence="10 11">
    <name type="scientific">Fannyhessea vaginae DSM 15829</name>
    <dbReference type="NCBI Taxonomy" id="525256"/>
    <lineage>
        <taxon>Bacteria</taxon>
        <taxon>Bacillati</taxon>
        <taxon>Actinomycetota</taxon>
        <taxon>Coriobacteriia</taxon>
        <taxon>Coriobacteriales</taxon>
        <taxon>Atopobiaceae</taxon>
        <taxon>Fannyhessea</taxon>
    </lineage>
</organism>
<dbReference type="RefSeq" id="WP_006303163.1">
    <property type="nucleotide sequence ID" value="NZ_ACGK02000002.1"/>
</dbReference>
<keyword evidence="5 9" id="KW-0812">Transmembrane</keyword>
<keyword evidence="8 9" id="KW-0472">Membrane</keyword>
<accession>F1T667</accession>
<keyword evidence="3" id="KW-0813">Transport</keyword>
<keyword evidence="11" id="KW-1185">Reference proteome</keyword>
<evidence type="ECO:0000256" key="6">
    <source>
        <dbReference type="ARBA" id="ARBA00022970"/>
    </source>
</evidence>
<evidence type="ECO:0000256" key="3">
    <source>
        <dbReference type="ARBA" id="ARBA00022448"/>
    </source>
</evidence>
<reference evidence="10 11" key="1">
    <citation type="submission" date="2011-02" db="EMBL/GenBank/DDBJ databases">
        <authorList>
            <person name="Muzny D."/>
            <person name="Qin X."/>
            <person name="Buhay C."/>
            <person name="Dugan-Rocha S."/>
            <person name="Ding Y."/>
            <person name="Chen G."/>
            <person name="Hawes A."/>
            <person name="Holder M."/>
            <person name="Jhangiani S."/>
            <person name="Johnson A."/>
            <person name="Khan Z."/>
            <person name="Li Z."/>
            <person name="Liu W."/>
            <person name="Liu X."/>
            <person name="Perez L."/>
            <person name="Shen H."/>
            <person name="Wang Q."/>
            <person name="Watt J."/>
            <person name="Xi L."/>
            <person name="Xin Y."/>
            <person name="Zhou J."/>
            <person name="Deng J."/>
            <person name="Jiang H."/>
            <person name="Liu Y."/>
            <person name="Qu J."/>
            <person name="Song X.-Z."/>
            <person name="Zhang L."/>
            <person name="Villasana D."/>
            <person name="Johnson A."/>
            <person name="Liu J."/>
            <person name="Liyanage D."/>
            <person name="Lorensuhewa L."/>
            <person name="Robinson T."/>
            <person name="Song A."/>
            <person name="Song B.-B."/>
            <person name="Dinh H."/>
            <person name="Thornton R."/>
            <person name="Coyle M."/>
            <person name="Francisco L."/>
            <person name="Jackson L."/>
            <person name="Javaid M."/>
            <person name="Korchina V."/>
            <person name="Kovar C."/>
            <person name="Mata R."/>
            <person name="Mathew T."/>
            <person name="Ngo R."/>
            <person name="Nguyen L."/>
            <person name="Nguyen N."/>
            <person name="Okwuonu G."/>
            <person name="Ongeri F."/>
            <person name="Pham C."/>
            <person name="Simmons D."/>
            <person name="Wilczek-Boney K."/>
            <person name="Hale W."/>
            <person name="Jakkamsetti A."/>
            <person name="Pham P."/>
            <person name="Ruth R."/>
            <person name="San Lucas F."/>
            <person name="Warren J."/>
            <person name="Zhang J."/>
            <person name="Zhao Z."/>
            <person name="Zhou C."/>
            <person name="Zhu D."/>
            <person name="Lee S."/>
            <person name="Bess C."/>
            <person name="Blankenburg K."/>
            <person name="Forbes L."/>
            <person name="Fu Q."/>
            <person name="Gubbala S."/>
            <person name="Hirani K."/>
            <person name="Jayaseelan J.C."/>
            <person name="Lara F."/>
            <person name="Munidasa M."/>
            <person name="Palculict T."/>
            <person name="Patil S."/>
            <person name="Pu L.-L."/>
            <person name="Saada N."/>
            <person name="Tang L."/>
            <person name="Weissenberger G."/>
            <person name="Zhu Y."/>
            <person name="Hemphill L."/>
            <person name="Shang Y."/>
            <person name="Youmans B."/>
            <person name="Ayvaz T."/>
            <person name="Ross M."/>
            <person name="Santibanez J."/>
            <person name="Aqrawi P."/>
            <person name="Gross S."/>
            <person name="Joshi V."/>
            <person name="Fowler G."/>
            <person name="Nazareth L."/>
            <person name="Reid J."/>
            <person name="Worley K."/>
            <person name="Petrosino J."/>
            <person name="Highlander S."/>
            <person name="Gibbs R."/>
        </authorList>
    </citation>
    <scope>NUCLEOTIDE SEQUENCE [LARGE SCALE GENOMIC DNA]</scope>
    <source>
        <strain evidence="10 11">DSM 15829</strain>
    </source>
</reference>
<dbReference type="PANTHER" id="PTHR30588:SF0">
    <property type="entry name" value="BRANCHED-CHAIN AMINO ACID PERMEASE BRNQ"/>
    <property type="match status" value="1"/>
</dbReference>
<comment type="caution">
    <text evidence="10">The sequence shown here is derived from an EMBL/GenBank/DDBJ whole genome shotgun (WGS) entry which is preliminary data.</text>
</comment>
<feature type="transmembrane region" description="Helical" evidence="9">
    <location>
        <begin position="42"/>
        <end position="68"/>
    </location>
</feature>
<evidence type="ECO:0000256" key="5">
    <source>
        <dbReference type="ARBA" id="ARBA00022692"/>
    </source>
</evidence>
<dbReference type="GO" id="GO:0015188">
    <property type="term" value="F:L-isoleucine transmembrane transporter activity"/>
    <property type="evidence" value="ECO:0007669"/>
    <property type="project" value="TreeGrafter"/>
</dbReference>
<gene>
    <name evidence="10" type="primary">brnQ</name>
    <name evidence="10" type="ORF">HMPREF0091_10967</name>
</gene>
<dbReference type="InterPro" id="IPR004685">
    <property type="entry name" value="Brnchd-chn_aa_trnsp_Livcs"/>
</dbReference>
<sequence>MNFSFRDVRRTFVIATALFAMYFGAGNLILAPYIGANAGRDVLWVLAGFFISGVGLPMLALIALCLVGSPATISMHISPLFSKIFTLLVFLTLGPCMIVPRTAACAYEMTKPLMQGLVAPLSVVCTAACSLVGQAQVAATHIDVLVSAFMLILFSALFFAIAYSCAVHPGSLTNIMGKISGPCLLILMLTLIGSFFFQRPSTPPQIVNSFSAFSQQHVIVEHSNALESGLYSFAQGFICGYQTMDVFGAFIFGSILIPYIKEQGITKQEDVVRQVIKSGCIAGVLMMCIYAGFAFVGGCMSGTAQHFDQGASIIASAAAFQFGSWGSLIVAAIFTIACLNVCMTLSCAAGEYFAKTSEGPRFRWALRAVCFVSFVLANVGLSAILSYSVQILTIMYPLAVCIIAMALITSYTKKKRATLPDDTWLPYQIACLVCALETSIVVIRDMFFTTVTLPFDFVPLADLHLEWTIITLLAFICTYVFQQARAYVRRSTL</sequence>
<dbReference type="OrthoDB" id="9783920at2"/>
<dbReference type="GO" id="GO:0015190">
    <property type="term" value="F:L-leucine transmembrane transporter activity"/>
    <property type="evidence" value="ECO:0007669"/>
    <property type="project" value="TreeGrafter"/>
</dbReference>
<proteinExistence type="inferred from homology"/>
<protein>
    <submittedName>
        <fullName evidence="10">Branched-chain amino acid transport system II carrier protein</fullName>
    </submittedName>
</protein>
<dbReference type="Proteomes" id="UP000005947">
    <property type="component" value="Unassembled WGS sequence"/>
</dbReference>
<dbReference type="EMBL" id="ACGK02000002">
    <property type="protein sequence ID" value="EGF22972.1"/>
    <property type="molecule type" value="Genomic_DNA"/>
</dbReference>
<feature type="transmembrane region" description="Helical" evidence="9">
    <location>
        <begin position="391"/>
        <end position="412"/>
    </location>
</feature>
<feature type="transmembrane region" description="Helical" evidence="9">
    <location>
        <begin position="80"/>
        <end position="100"/>
    </location>
</feature>
<name>F1T667_9ACTN</name>
<evidence type="ECO:0000256" key="2">
    <source>
        <dbReference type="ARBA" id="ARBA00008540"/>
    </source>
</evidence>
<feature type="transmembrane region" description="Helical" evidence="9">
    <location>
        <begin position="275"/>
        <end position="296"/>
    </location>
</feature>
<keyword evidence="4" id="KW-1003">Cell membrane</keyword>
<evidence type="ECO:0000313" key="10">
    <source>
        <dbReference type="EMBL" id="EGF22972.1"/>
    </source>
</evidence>
<evidence type="ECO:0000256" key="4">
    <source>
        <dbReference type="ARBA" id="ARBA00022475"/>
    </source>
</evidence>
<evidence type="ECO:0000256" key="9">
    <source>
        <dbReference type="SAM" id="Phobius"/>
    </source>
</evidence>
<feature type="transmembrane region" description="Helical" evidence="9">
    <location>
        <begin position="12"/>
        <end position="36"/>
    </location>
</feature>
<dbReference type="AlphaFoldDB" id="F1T667"/>
<comment type="subcellular location">
    <subcellularLocation>
        <location evidence="1">Cell membrane</location>
        <topology evidence="1">Multi-pass membrane protein</topology>
    </subcellularLocation>
</comment>
<dbReference type="GO" id="GO:0015820">
    <property type="term" value="P:L-leucine transport"/>
    <property type="evidence" value="ECO:0007669"/>
    <property type="project" value="TreeGrafter"/>
</dbReference>
<dbReference type="GO" id="GO:0015818">
    <property type="term" value="P:isoleucine transport"/>
    <property type="evidence" value="ECO:0007669"/>
    <property type="project" value="TreeGrafter"/>
</dbReference>
<feature type="transmembrane region" description="Helical" evidence="9">
    <location>
        <begin position="364"/>
        <end position="385"/>
    </location>
</feature>
<dbReference type="eggNOG" id="COG1114">
    <property type="taxonomic scope" value="Bacteria"/>
</dbReference>
<feature type="transmembrane region" description="Helical" evidence="9">
    <location>
        <begin position="424"/>
        <end position="443"/>
    </location>
</feature>